<evidence type="ECO:0000259" key="4">
    <source>
        <dbReference type="PROSITE" id="PS50893"/>
    </source>
</evidence>
<dbReference type="InterPro" id="IPR003439">
    <property type="entry name" value="ABC_transporter-like_ATP-bd"/>
</dbReference>
<dbReference type="GO" id="GO:0016887">
    <property type="term" value="F:ATP hydrolysis activity"/>
    <property type="evidence" value="ECO:0007669"/>
    <property type="project" value="InterPro"/>
</dbReference>
<dbReference type="PANTHER" id="PTHR24220:SF611">
    <property type="entry name" value="ATP-BINDING COMPONENT OF ABC TRANSPORTER-RELATED"/>
    <property type="match status" value="1"/>
</dbReference>
<dbReference type="Gene3D" id="3.40.50.300">
    <property type="entry name" value="P-loop containing nucleotide triphosphate hydrolases"/>
    <property type="match status" value="1"/>
</dbReference>
<sequence>MAEAVLQVDQLRFAWPGATQDCIDISALSVDRGDTVFLHGPSGCGKSTLLSLLAGVLLPQSGHVALLGTPWNQLRATARDQWRVDHVGYIFQQFNLLPYLSALDNAILPCRFSQQRLRAALQQAGSVDAAAQTWLSNMDLDSSLWNKPAHQLSVGQQQRVAAARALIGTPDLVIADEPTSALDEERRNAFLDVLLQACTQAGSALVMVSHDPRMASRFSRQISLPTLNRAQRSSEGVA</sequence>
<dbReference type="InterPro" id="IPR015854">
    <property type="entry name" value="ABC_transpr_LolD-like"/>
</dbReference>
<evidence type="ECO:0000256" key="2">
    <source>
        <dbReference type="ARBA" id="ARBA00022741"/>
    </source>
</evidence>
<gene>
    <name evidence="5" type="ORF">B5M06_13900</name>
</gene>
<dbReference type="EMBL" id="CP020121">
    <property type="protein sequence ID" value="AQZ99990.1"/>
    <property type="molecule type" value="Genomic_DNA"/>
</dbReference>
<reference evidence="5 6" key="1">
    <citation type="submission" date="2017-03" db="EMBL/GenBank/DDBJ databases">
        <title>Rapid Whole Genome Sequencing of Comamonas kerstersii Causing Continuous ambulatory Peritoneal Dialysis-Associated Peritonitis.</title>
        <authorList>
            <person name="Zheng B."/>
        </authorList>
    </citation>
    <scope>NUCLEOTIDE SEQUENCE [LARGE SCALE GENOMIC DNA]</scope>
    <source>
        <strain evidence="5 6">8943</strain>
    </source>
</reference>
<dbReference type="GO" id="GO:0022857">
    <property type="term" value="F:transmembrane transporter activity"/>
    <property type="evidence" value="ECO:0007669"/>
    <property type="project" value="TreeGrafter"/>
</dbReference>
<dbReference type="OrthoDB" id="9802264at2"/>
<dbReference type="Proteomes" id="UP000242792">
    <property type="component" value="Chromosome"/>
</dbReference>
<keyword evidence="2" id="KW-0547">Nucleotide-binding</keyword>
<dbReference type="KEGG" id="cke:B5M06_13900"/>
<dbReference type="GO" id="GO:0005524">
    <property type="term" value="F:ATP binding"/>
    <property type="evidence" value="ECO:0007669"/>
    <property type="project" value="UniProtKB-KW"/>
</dbReference>
<dbReference type="Pfam" id="PF00005">
    <property type="entry name" value="ABC_tran"/>
    <property type="match status" value="1"/>
</dbReference>
<evidence type="ECO:0000313" key="5">
    <source>
        <dbReference type="EMBL" id="AQZ99990.1"/>
    </source>
</evidence>
<accession>A0A1V0BJ90</accession>
<keyword evidence="1" id="KW-1003">Cell membrane</keyword>
<protein>
    <submittedName>
        <fullName evidence="5">Methionine ABC transporter ATP-binding protein</fullName>
    </submittedName>
</protein>
<dbReference type="InterPro" id="IPR027417">
    <property type="entry name" value="P-loop_NTPase"/>
</dbReference>
<evidence type="ECO:0000256" key="1">
    <source>
        <dbReference type="ARBA" id="ARBA00022475"/>
    </source>
</evidence>
<dbReference type="GO" id="GO:0005886">
    <property type="term" value="C:plasma membrane"/>
    <property type="evidence" value="ECO:0007669"/>
    <property type="project" value="TreeGrafter"/>
</dbReference>
<dbReference type="SUPFAM" id="SSF52540">
    <property type="entry name" value="P-loop containing nucleoside triphosphate hydrolases"/>
    <property type="match status" value="1"/>
</dbReference>
<feature type="domain" description="ABC transporter" evidence="4">
    <location>
        <begin position="6"/>
        <end position="237"/>
    </location>
</feature>
<dbReference type="PANTHER" id="PTHR24220">
    <property type="entry name" value="IMPORT ATP-BINDING PROTEIN"/>
    <property type="match status" value="1"/>
</dbReference>
<dbReference type="InterPro" id="IPR003593">
    <property type="entry name" value="AAA+_ATPase"/>
</dbReference>
<evidence type="ECO:0000313" key="6">
    <source>
        <dbReference type="Proteomes" id="UP000242792"/>
    </source>
</evidence>
<dbReference type="AlphaFoldDB" id="A0A1V0BJ90"/>
<evidence type="ECO:0000256" key="3">
    <source>
        <dbReference type="ARBA" id="ARBA00022840"/>
    </source>
</evidence>
<keyword evidence="3 5" id="KW-0067">ATP-binding</keyword>
<dbReference type="RefSeq" id="WP_054066609.1">
    <property type="nucleotide sequence ID" value="NZ_CATYED010000018.1"/>
</dbReference>
<dbReference type="SMART" id="SM00382">
    <property type="entry name" value="AAA"/>
    <property type="match status" value="1"/>
</dbReference>
<name>A0A1V0BJ90_9BURK</name>
<organism evidence="5 6">
    <name type="scientific">Comamonas kerstersii</name>
    <dbReference type="NCBI Taxonomy" id="225992"/>
    <lineage>
        <taxon>Bacteria</taxon>
        <taxon>Pseudomonadati</taxon>
        <taxon>Pseudomonadota</taxon>
        <taxon>Betaproteobacteria</taxon>
        <taxon>Burkholderiales</taxon>
        <taxon>Comamonadaceae</taxon>
        <taxon>Comamonas</taxon>
    </lineage>
</organism>
<keyword evidence="1" id="KW-0472">Membrane</keyword>
<dbReference type="GeneID" id="83040409"/>
<proteinExistence type="predicted"/>
<dbReference type="PROSITE" id="PS50893">
    <property type="entry name" value="ABC_TRANSPORTER_2"/>
    <property type="match status" value="1"/>
</dbReference>